<dbReference type="SUPFAM" id="SSF55729">
    <property type="entry name" value="Acyl-CoA N-acyltransferases (Nat)"/>
    <property type="match status" value="1"/>
</dbReference>
<reference evidence="1" key="1">
    <citation type="submission" date="2022-06" db="EMBL/GenBank/DDBJ databases">
        <title>Ornithinimicrobium JY.X270.</title>
        <authorList>
            <person name="Huang Y."/>
        </authorList>
    </citation>
    <scope>NUCLEOTIDE SEQUENCE</scope>
    <source>
        <strain evidence="1">JY.X270</strain>
    </source>
</reference>
<keyword evidence="2" id="KW-1185">Reference proteome</keyword>
<accession>A0ABY4YJF9</accession>
<gene>
    <name evidence="1" type="ORF">NF557_03110</name>
</gene>
<evidence type="ECO:0000313" key="2">
    <source>
        <dbReference type="Proteomes" id="UP001056535"/>
    </source>
</evidence>
<evidence type="ECO:0008006" key="3">
    <source>
        <dbReference type="Google" id="ProtNLM"/>
    </source>
</evidence>
<proteinExistence type="predicted"/>
<protein>
    <recommendedName>
        <fullName evidence="3">N-acetyltransferase domain-containing protein</fullName>
    </recommendedName>
</protein>
<dbReference type="RefSeq" id="WP_252621634.1">
    <property type="nucleotide sequence ID" value="NZ_CP099490.1"/>
</dbReference>
<dbReference type="EMBL" id="CP099490">
    <property type="protein sequence ID" value="USQ76931.1"/>
    <property type="molecule type" value="Genomic_DNA"/>
</dbReference>
<dbReference type="InterPro" id="IPR016181">
    <property type="entry name" value="Acyl_CoA_acyltransferase"/>
</dbReference>
<dbReference type="Proteomes" id="UP001056535">
    <property type="component" value="Chromosome"/>
</dbReference>
<name>A0ABY4YJF9_9MICO</name>
<organism evidence="1 2">
    <name type="scientific">Ornithinimicrobium cryptoxanthini</name>
    <dbReference type="NCBI Taxonomy" id="2934161"/>
    <lineage>
        <taxon>Bacteria</taxon>
        <taxon>Bacillati</taxon>
        <taxon>Actinomycetota</taxon>
        <taxon>Actinomycetes</taxon>
        <taxon>Micrococcales</taxon>
        <taxon>Ornithinimicrobiaceae</taxon>
        <taxon>Ornithinimicrobium</taxon>
    </lineage>
</organism>
<evidence type="ECO:0000313" key="1">
    <source>
        <dbReference type="EMBL" id="USQ76931.1"/>
    </source>
</evidence>
<dbReference type="Gene3D" id="3.40.630.30">
    <property type="match status" value="1"/>
</dbReference>
<sequence>MNDVDGERSWSTEDGAAMRALQRPDGAWSIRLPDDNVAAWAALLSMARSDISGAMLVSRSSEDCVEVSSELRRAGFSPVRSETVWRLPVAGLLARPSVRTVHRIVSVTSWGADAVAELDNSIRRDIPGTRGWVGTGEQLTASLDDPQFDPALYLVAQHSTRRSLDGLIRVWNRSPEPRLGCLGVTRPWRRTRLALALVQEVATTLHARGVAHITAETDATNRGSYLMATHHGGEAIETTVEWQNARPRRPD</sequence>